<evidence type="ECO:0000256" key="1">
    <source>
        <dbReference type="SAM" id="Phobius"/>
    </source>
</evidence>
<dbReference type="RefSeq" id="WP_067981917.1">
    <property type="nucleotide sequence ID" value="NZ_CAXBCE010000007.1"/>
</dbReference>
<protein>
    <submittedName>
        <fullName evidence="2">Uncharacterized protein</fullName>
    </submittedName>
</protein>
<keyword evidence="3" id="KW-1185">Reference proteome</keyword>
<dbReference type="EMBL" id="JBBMRA010000002">
    <property type="protein sequence ID" value="MEM5535553.1"/>
    <property type="molecule type" value="Genomic_DNA"/>
</dbReference>
<reference evidence="2 3" key="1">
    <citation type="submission" date="2024-03" db="EMBL/GenBank/DDBJ databases">
        <title>Community enrichment and isolation of bacterial strains for fucoidan degradation.</title>
        <authorList>
            <person name="Sichert A."/>
        </authorList>
    </citation>
    <scope>NUCLEOTIDE SEQUENCE [LARGE SCALE GENOMIC DNA]</scope>
    <source>
        <strain evidence="2 3">AS76</strain>
    </source>
</reference>
<dbReference type="Proteomes" id="UP001449225">
    <property type="component" value="Unassembled WGS sequence"/>
</dbReference>
<keyword evidence="1" id="KW-1133">Transmembrane helix</keyword>
<evidence type="ECO:0000313" key="2">
    <source>
        <dbReference type="EMBL" id="MEM5535553.1"/>
    </source>
</evidence>
<accession>A0ABU9TPA7</accession>
<gene>
    <name evidence="2" type="ORF">WNY58_04015</name>
</gene>
<feature type="transmembrane region" description="Helical" evidence="1">
    <location>
        <begin position="98"/>
        <end position="118"/>
    </location>
</feature>
<sequence length="119" mass="12991">MPIIDPLIIFLLTGVVSMSAALSAGAINKLSEEDKPALARTRNGMVAIVMLGNIAALTLVFSAAYGFVNLEWWIALLCVFISFPVVHVIVIQQVLGEFKALMLMSPLVVLSIPILYLYW</sequence>
<feature type="transmembrane region" description="Helical" evidence="1">
    <location>
        <begin position="6"/>
        <end position="24"/>
    </location>
</feature>
<keyword evidence="1" id="KW-0472">Membrane</keyword>
<evidence type="ECO:0000313" key="3">
    <source>
        <dbReference type="Proteomes" id="UP001449225"/>
    </source>
</evidence>
<organism evidence="2 3">
    <name type="scientific">Neptuniibacter pectenicola</name>
    <dbReference type="NCBI Taxonomy" id="1806669"/>
    <lineage>
        <taxon>Bacteria</taxon>
        <taxon>Pseudomonadati</taxon>
        <taxon>Pseudomonadota</taxon>
        <taxon>Gammaproteobacteria</taxon>
        <taxon>Oceanospirillales</taxon>
        <taxon>Oceanospirillaceae</taxon>
        <taxon>Neptuniibacter</taxon>
    </lineage>
</organism>
<proteinExistence type="predicted"/>
<feature type="transmembrane region" description="Helical" evidence="1">
    <location>
        <begin position="72"/>
        <end position="91"/>
    </location>
</feature>
<name>A0ABU9TPA7_9GAMM</name>
<feature type="transmembrane region" description="Helical" evidence="1">
    <location>
        <begin position="45"/>
        <end position="66"/>
    </location>
</feature>
<comment type="caution">
    <text evidence="2">The sequence shown here is derived from an EMBL/GenBank/DDBJ whole genome shotgun (WGS) entry which is preliminary data.</text>
</comment>
<keyword evidence="1" id="KW-0812">Transmembrane</keyword>